<feature type="signal peptide" evidence="7">
    <location>
        <begin position="1"/>
        <end position="31"/>
    </location>
</feature>
<dbReference type="Gene3D" id="3.40.190.10">
    <property type="entry name" value="Periplasmic binding protein-like II"/>
    <property type="match status" value="2"/>
</dbReference>
<dbReference type="Proteomes" id="UP000198959">
    <property type="component" value="Unassembled WGS sequence"/>
</dbReference>
<organism evidence="8 9">
    <name type="scientific">Micromonospora pallida</name>
    <dbReference type="NCBI Taxonomy" id="145854"/>
    <lineage>
        <taxon>Bacteria</taxon>
        <taxon>Bacillati</taxon>
        <taxon>Actinomycetota</taxon>
        <taxon>Actinomycetes</taxon>
        <taxon>Micromonosporales</taxon>
        <taxon>Micromonosporaceae</taxon>
        <taxon>Micromonospora</taxon>
    </lineage>
</organism>
<comment type="subcellular location">
    <subcellularLocation>
        <location evidence="1">Membrane</location>
        <topology evidence="1">Lipid-anchor</topology>
    </subcellularLocation>
</comment>
<dbReference type="EMBL" id="FMHW01000002">
    <property type="protein sequence ID" value="SCL29934.1"/>
    <property type="molecule type" value="Genomic_DNA"/>
</dbReference>
<evidence type="ECO:0000256" key="1">
    <source>
        <dbReference type="ARBA" id="ARBA00004635"/>
    </source>
</evidence>
<comment type="similarity">
    <text evidence="2">Belongs to the NlpA lipoprotein family.</text>
</comment>
<dbReference type="RefSeq" id="WP_091644550.1">
    <property type="nucleotide sequence ID" value="NZ_FMHW01000002.1"/>
</dbReference>
<dbReference type="InterPro" id="IPR004872">
    <property type="entry name" value="Lipoprotein_NlpA"/>
</dbReference>
<evidence type="ECO:0000256" key="3">
    <source>
        <dbReference type="ARBA" id="ARBA00022729"/>
    </source>
</evidence>
<dbReference type="SUPFAM" id="SSF53850">
    <property type="entry name" value="Periplasmic binding protein-like II"/>
    <property type="match status" value="1"/>
</dbReference>
<evidence type="ECO:0000256" key="5">
    <source>
        <dbReference type="ARBA" id="ARBA00023139"/>
    </source>
</evidence>
<dbReference type="PROSITE" id="PS51257">
    <property type="entry name" value="PROKAR_LIPOPROTEIN"/>
    <property type="match status" value="1"/>
</dbReference>
<reference evidence="9" key="1">
    <citation type="submission" date="2016-06" db="EMBL/GenBank/DDBJ databases">
        <authorList>
            <person name="Varghese N."/>
            <person name="Submissions Spin"/>
        </authorList>
    </citation>
    <scope>NUCLEOTIDE SEQUENCE [LARGE SCALE GENOMIC DNA]</scope>
    <source>
        <strain evidence="9">DSM 43817</strain>
    </source>
</reference>
<keyword evidence="4" id="KW-0472">Membrane</keyword>
<dbReference type="AlphaFoldDB" id="A0A1C6SK87"/>
<keyword evidence="3 7" id="KW-0732">Signal</keyword>
<evidence type="ECO:0000256" key="4">
    <source>
        <dbReference type="ARBA" id="ARBA00023136"/>
    </source>
</evidence>
<accession>A0A1C6SK87</accession>
<dbReference type="OrthoDB" id="9812878at2"/>
<evidence type="ECO:0000256" key="7">
    <source>
        <dbReference type="SAM" id="SignalP"/>
    </source>
</evidence>
<sequence length="272" mass="29413">MRNPLRRAIPLFTVVALAVSLVACSSGSDSGGDGKTVTIGVLAREEPDLTFVAEHLAEQGYTMKVQVFDDNIAMNRATEDGSIDANFFQNANYLKSYKDSNGSSLVTYGPWLQTTAVQFVSSKHGSADALPNGARIGIANDSANRARELQLLAANGLIELAEGVEAPTVLDVTANPKNLRWVEVNPRSKAAAFPDLDAMTAPSITVHLMKDPSIKALYEETPEVYGTYGGTLWVVKEGYENTAWLDVAVSFMQSADYKTWIANTYKGLKKTP</sequence>
<dbReference type="STRING" id="145854.GA0074692_2827"/>
<dbReference type="PANTHER" id="PTHR30429">
    <property type="entry name" value="D-METHIONINE-BINDING LIPOPROTEIN METQ"/>
    <property type="match status" value="1"/>
</dbReference>
<gene>
    <name evidence="8" type="ORF">GA0074692_2827</name>
</gene>
<evidence type="ECO:0000313" key="8">
    <source>
        <dbReference type="EMBL" id="SCL29934.1"/>
    </source>
</evidence>
<protein>
    <submittedName>
        <fullName evidence="8">D-methionine transport system substrate-binding protein</fullName>
    </submittedName>
</protein>
<name>A0A1C6SK87_9ACTN</name>
<evidence type="ECO:0000313" key="9">
    <source>
        <dbReference type="Proteomes" id="UP000198959"/>
    </source>
</evidence>
<keyword evidence="5" id="KW-0564">Palmitate</keyword>
<proteinExistence type="inferred from homology"/>
<evidence type="ECO:0000256" key="2">
    <source>
        <dbReference type="ARBA" id="ARBA00008973"/>
    </source>
</evidence>
<evidence type="ECO:0000256" key="6">
    <source>
        <dbReference type="ARBA" id="ARBA00023288"/>
    </source>
</evidence>
<dbReference type="PANTHER" id="PTHR30429:SF0">
    <property type="entry name" value="METHIONINE-BINDING LIPOPROTEIN METQ"/>
    <property type="match status" value="1"/>
</dbReference>
<keyword evidence="9" id="KW-1185">Reference proteome</keyword>
<keyword evidence="6" id="KW-0449">Lipoprotein</keyword>
<feature type="chain" id="PRO_5039616328" evidence="7">
    <location>
        <begin position="32"/>
        <end position="272"/>
    </location>
</feature>
<dbReference type="GO" id="GO:0016020">
    <property type="term" value="C:membrane"/>
    <property type="evidence" value="ECO:0007669"/>
    <property type="project" value="UniProtKB-SubCell"/>
</dbReference>
<dbReference type="Pfam" id="PF03180">
    <property type="entry name" value="Lipoprotein_9"/>
    <property type="match status" value="1"/>
</dbReference>